<evidence type="ECO:0000313" key="2">
    <source>
        <dbReference type="EMBL" id="MPC78284.1"/>
    </source>
</evidence>
<accession>A0A5B7ICA5</accession>
<dbReference type="AlphaFoldDB" id="A0A5B7ICA5"/>
<feature type="region of interest" description="Disordered" evidence="1">
    <location>
        <begin position="33"/>
        <end position="67"/>
    </location>
</feature>
<evidence type="ECO:0000313" key="3">
    <source>
        <dbReference type="Proteomes" id="UP000324222"/>
    </source>
</evidence>
<protein>
    <submittedName>
        <fullName evidence="2">Afadin</fullName>
    </submittedName>
</protein>
<dbReference type="Proteomes" id="UP000324222">
    <property type="component" value="Unassembled WGS sequence"/>
</dbReference>
<feature type="compositionally biased region" description="Basic and acidic residues" evidence="1">
    <location>
        <begin position="55"/>
        <end position="67"/>
    </location>
</feature>
<name>A0A5B7ICA5_PORTR</name>
<reference evidence="2 3" key="1">
    <citation type="submission" date="2019-05" db="EMBL/GenBank/DDBJ databases">
        <title>Another draft genome of Portunus trituberculatus and its Hox gene families provides insights of decapod evolution.</title>
        <authorList>
            <person name="Jeong J.-H."/>
            <person name="Song I."/>
            <person name="Kim S."/>
            <person name="Choi T."/>
            <person name="Kim D."/>
            <person name="Ryu S."/>
            <person name="Kim W."/>
        </authorList>
    </citation>
    <scope>NUCLEOTIDE SEQUENCE [LARGE SCALE GENOMIC DNA]</scope>
    <source>
        <tissue evidence="2">Muscle</tissue>
    </source>
</reference>
<dbReference type="EMBL" id="VSRR010048023">
    <property type="protein sequence ID" value="MPC78284.1"/>
    <property type="molecule type" value="Genomic_DNA"/>
</dbReference>
<comment type="caution">
    <text evidence="2">The sequence shown here is derived from an EMBL/GenBank/DDBJ whole genome shotgun (WGS) entry which is preliminary data.</text>
</comment>
<organism evidence="2 3">
    <name type="scientific">Portunus trituberculatus</name>
    <name type="common">Swimming crab</name>
    <name type="synonym">Neptunus trituberculatus</name>
    <dbReference type="NCBI Taxonomy" id="210409"/>
    <lineage>
        <taxon>Eukaryota</taxon>
        <taxon>Metazoa</taxon>
        <taxon>Ecdysozoa</taxon>
        <taxon>Arthropoda</taxon>
        <taxon>Crustacea</taxon>
        <taxon>Multicrustacea</taxon>
        <taxon>Malacostraca</taxon>
        <taxon>Eumalacostraca</taxon>
        <taxon>Eucarida</taxon>
        <taxon>Decapoda</taxon>
        <taxon>Pleocyemata</taxon>
        <taxon>Brachyura</taxon>
        <taxon>Eubrachyura</taxon>
        <taxon>Portunoidea</taxon>
        <taxon>Portunidae</taxon>
        <taxon>Portuninae</taxon>
        <taxon>Portunus</taxon>
    </lineage>
</organism>
<sequence length="103" mass="11679">MNLCPLRGTGCEVLAMVKAAMFVRSIMFHVRRRPADHGPRKRKKKPVKGAGGGHGGDHDHHRPRDPHFLPDRLPFLIELGPGESWRTWIELCEYVGRCLCQVS</sequence>
<keyword evidence="3" id="KW-1185">Reference proteome</keyword>
<proteinExistence type="predicted"/>
<evidence type="ECO:0000256" key="1">
    <source>
        <dbReference type="SAM" id="MobiDB-lite"/>
    </source>
</evidence>
<gene>
    <name evidence="2" type="primary">Mllt4_1</name>
    <name evidence="2" type="ORF">E2C01_072769</name>
</gene>